<reference evidence="15 16" key="1">
    <citation type="journal article" date="2015" name="Stand. Genomic Sci.">
        <title>Genomic Encyclopedia of Bacterial and Archaeal Type Strains, Phase III: the genomes of soil and plant-associated and newly described type strains.</title>
        <authorList>
            <person name="Whitman W.B."/>
            <person name="Woyke T."/>
            <person name="Klenk H.P."/>
            <person name="Zhou Y."/>
            <person name="Lilburn T.G."/>
            <person name="Beck B.J."/>
            <person name="De Vos P."/>
            <person name="Vandamme P."/>
            <person name="Eisen J.A."/>
            <person name="Garrity G."/>
            <person name="Hugenholtz P."/>
            <person name="Kyrpides N.C."/>
        </authorList>
    </citation>
    <scope>NUCLEOTIDE SEQUENCE [LARGE SCALE GENOMIC DNA]</scope>
    <source>
        <strain evidence="15 16">CGMCC 1.10948</strain>
    </source>
</reference>
<dbReference type="InterPro" id="IPR010737">
    <property type="entry name" value="4-carb_acid_sugar_kinase_N"/>
</dbReference>
<keyword evidence="5" id="KW-0067">ATP-binding</keyword>
<evidence type="ECO:0000313" key="16">
    <source>
        <dbReference type="Proteomes" id="UP000316291"/>
    </source>
</evidence>
<dbReference type="Pfam" id="PF17042">
    <property type="entry name" value="NBD_C"/>
    <property type="match status" value="1"/>
</dbReference>
<comment type="catalytic activity">
    <reaction evidence="8">
        <text>3-dehydro-D-erythronate + ATP = 3-dehydro-4-O-phospho-D-erythronate + ADP + H(+)</text>
        <dbReference type="Rhea" id="RHEA:52556"/>
        <dbReference type="ChEBI" id="CHEBI:15378"/>
        <dbReference type="ChEBI" id="CHEBI:30616"/>
        <dbReference type="ChEBI" id="CHEBI:57958"/>
        <dbReference type="ChEBI" id="CHEBI:136593"/>
        <dbReference type="ChEBI" id="CHEBI:456216"/>
        <dbReference type="EC" id="2.7.1.217"/>
    </reaction>
</comment>
<evidence type="ECO:0000256" key="8">
    <source>
        <dbReference type="ARBA" id="ARBA00036346"/>
    </source>
</evidence>
<evidence type="ECO:0000256" key="4">
    <source>
        <dbReference type="ARBA" id="ARBA00022777"/>
    </source>
</evidence>
<comment type="caution">
    <text evidence="15">The sequence shown here is derived from an EMBL/GenBank/DDBJ whole genome shotgun (WGS) entry which is preliminary data.</text>
</comment>
<dbReference type="Gene3D" id="3.40.50.10840">
    <property type="entry name" value="Putative sugar-binding, N-terminal domain"/>
    <property type="match status" value="1"/>
</dbReference>
<comment type="catalytic activity">
    <reaction evidence="7">
        <text>3-dehydro-L-erythronate + ATP = 3-dehydro-4-O-phospho-L-erythronate + ADP + H(+)</text>
        <dbReference type="Rhea" id="RHEA:52552"/>
        <dbReference type="ChEBI" id="CHEBI:15378"/>
        <dbReference type="ChEBI" id="CHEBI:30616"/>
        <dbReference type="ChEBI" id="CHEBI:136592"/>
        <dbReference type="ChEBI" id="CHEBI:136670"/>
        <dbReference type="ChEBI" id="CHEBI:456216"/>
        <dbReference type="EC" id="2.7.1.217"/>
    </reaction>
</comment>
<dbReference type="SUPFAM" id="SSF142764">
    <property type="entry name" value="YgbK-like"/>
    <property type="match status" value="1"/>
</dbReference>
<keyword evidence="4" id="KW-0418">Kinase</keyword>
<comment type="similarity">
    <text evidence="1">Belongs to the four-carbon acid sugar kinase family.</text>
</comment>
<dbReference type="GO" id="GO:0016301">
    <property type="term" value="F:kinase activity"/>
    <property type="evidence" value="ECO:0007669"/>
    <property type="project" value="UniProtKB-KW"/>
</dbReference>
<feature type="domain" description="Four-carbon acid sugar kinase nucleotide binding" evidence="14">
    <location>
        <begin position="265"/>
        <end position="421"/>
    </location>
</feature>
<evidence type="ECO:0000256" key="3">
    <source>
        <dbReference type="ARBA" id="ARBA00022741"/>
    </source>
</evidence>
<dbReference type="AlphaFoldDB" id="A0A562RUS9"/>
<evidence type="ECO:0000256" key="5">
    <source>
        <dbReference type="ARBA" id="ARBA00022840"/>
    </source>
</evidence>
<keyword evidence="3" id="KW-0547">Nucleotide-binding</keyword>
<dbReference type="InterPro" id="IPR037051">
    <property type="entry name" value="4-carb_acid_sugar_kinase_N_sf"/>
</dbReference>
<evidence type="ECO:0000259" key="13">
    <source>
        <dbReference type="Pfam" id="PF07005"/>
    </source>
</evidence>
<dbReference type="Proteomes" id="UP000316291">
    <property type="component" value="Unassembled WGS sequence"/>
</dbReference>
<evidence type="ECO:0000259" key="14">
    <source>
        <dbReference type="Pfam" id="PF17042"/>
    </source>
</evidence>
<name>A0A562RUS9_9BRAD</name>
<feature type="domain" description="Four-carbon acid sugar kinase N-terminal" evidence="13">
    <location>
        <begin position="13"/>
        <end position="237"/>
    </location>
</feature>
<evidence type="ECO:0000256" key="2">
    <source>
        <dbReference type="ARBA" id="ARBA00022679"/>
    </source>
</evidence>
<evidence type="ECO:0000256" key="12">
    <source>
        <dbReference type="ARBA" id="ARBA00041377"/>
    </source>
</evidence>
<evidence type="ECO:0000313" key="15">
    <source>
        <dbReference type="EMBL" id="TWI72829.1"/>
    </source>
</evidence>
<sequence length="435" mass="45999">MKSPALGIMKPVLGVVADDLTGGMETAAMLIAAGIDCAFVSDPDLVATLGDVPAIVVAQKTRVIPAGEAVARNEKAARALLARGTRQIFFKYCATFDSTDRGNIGPVADMLMRLTGADHTAFCPASPSLRRTVYNGHLFLGTELISDSPKRNDPLTPMTDPDLVRVLQRQTPTRVGLLAHPLVSAGPADLERAIASATGQGVRYFITDAIYDRDLDVLAALTSDWKLMTGNATIVQHYPAIWRAQGLVAPTGNQARLPAVNGSGVVLAGSCAERTLEQLAEFEKFRPVFRMNLLAADDVESAVGSALDWARPRLKDGPVAISTSESPEIVKLVQERYGREGAAQLAETILGRLAVSLRAAGVRRFVVAGGETSGSIVDHLGIRSLRVGPYGGPGIGTATTDGADPIALCLKSGKLGPVDLFMTTLESMLHPEKIN</sequence>
<accession>A0A562RUS9</accession>
<dbReference type="InterPro" id="IPR031475">
    <property type="entry name" value="NBD_C"/>
</dbReference>
<proteinExistence type="inferred from homology"/>
<dbReference type="NCBIfam" id="NF043035">
    <property type="entry name" value="OxoTetrKin"/>
    <property type="match status" value="1"/>
</dbReference>
<dbReference type="InterPro" id="IPR050007">
    <property type="entry name" value="OtnK"/>
</dbReference>
<dbReference type="EMBL" id="VLLA01000004">
    <property type="protein sequence ID" value="TWI72829.1"/>
    <property type="molecule type" value="Genomic_DNA"/>
</dbReference>
<evidence type="ECO:0000256" key="10">
    <source>
        <dbReference type="ARBA" id="ARBA00039095"/>
    </source>
</evidence>
<protein>
    <recommendedName>
        <fullName evidence="11">3-oxo-tetronate kinase</fullName>
        <ecNumber evidence="10">2.7.1.217</ecNumber>
    </recommendedName>
    <alternativeName>
        <fullName evidence="12">3-dehydrotetronate 4-kinase</fullName>
    </alternativeName>
</protein>
<keyword evidence="6" id="KW-0119">Carbohydrate metabolism</keyword>
<evidence type="ECO:0000256" key="1">
    <source>
        <dbReference type="ARBA" id="ARBA00005715"/>
    </source>
</evidence>
<organism evidence="15 16">
    <name type="scientific">Bradyrhizobium huanghuaihaiense</name>
    <dbReference type="NCBI Taxonomy" id="990078"/>
    <lineage>
        <taxon>Bacteria</taxon>
        <taxon>Pseudomonadati</taxon>
        <taxon>Pseudomonadota</taxon>
        <taxon>Alphaproteobacteria</taxon>
        <taxon>Hyphomicrobiales</taxon>
        <taxon>Nitrobacteraceae</taxon>
        <taxon>Bradyrhizobium</taxon>
    </lineage>
</organism>
<dbReference type="Pfam" id="PF07005">
    <property type="entry name" value="SBD_N"/>
    <property type="match status" value="1"/>
</dbReference>
<keyword evidence="16" id="KW-1185">Reference proteome</keyword>
<dbReference type="InterPro" id="IPR042213">
    <property type="entry name" value="NBD_C_sf"/>
</dbReference>
<evidence type="ECO:0000256" key="6">
    <source>
        <dbReference type="ARBA" id="ARBA00023277"/>
    </source>
</evidence>
<dbReference type="OrthoDB" id="191465at2"/>
<gene>
    <name evidence="15" type="ORF">IQ16_02408</name>
</gene>
<comment type="function">
    <text evidence="9">Catalyzes the ATP-dependent phosphorylation of 3-oxo-tetronate to 3-oxo-tetronate 4-phosphate.</text>
</comment>
<evidence type="ECO:0000256" key="11">
    <source>
        <dbReference type="ARBA" id="ARBA00039461"/>
    </source>
</evidence>
<dbReference type="GO" id="GO:0005524">
    <property type="term" value="F:ATP binding"/>
    <property type="evidence" value="ECO:0007669"/>
    <property type="project" value="UniProtKB-KW"/>
</dbReference>
<evidence type="ECO:0000256" key="9">
    <source>
        <dbReference type="ARBA" id="ARBA00037335"/>
    </source>
</evidence>
<keyword evidence="2" id="KW-0808">Transferase</keyword>
<dbReference type="Gene3D" id="3.40.980.20">
    <property type="entry name" value="Four-carbon acid sugar kinase, nucleotide binding domain"/>
    <property type="match status" value="1"/>
</dbReference>
<dbReference type="EC" id="2.7.1.217" evidence="10"/>
<evidence type="ECO:0000256" key="7">
    <source>
        <dbReference type="ARBA" id="ARBA00035898"/>
    </source>
</evidence>